<comment type="caution">
    <text evidence="1">The sequence shown here is derived from an EMBL/GenBank/DDBJ whole genome shotgun (WGS) entry which is preliminary data.</text>
</comment>
<dbReference type="EMBL" id="CM009295">
    <property type="protein sequence ID" value="KAI9393292.1"/>
    <property type="molecule type" value="Genomic_DNA"/>
</dbReference>
<dbReference type="Proteomes" id="UP000006729">
    <property type="component" value="Chromosome 6"/>
</dbReference>
<organism evidence="1 2">
    <name type="scientific">Populus trichocarpa</name>
    <name type="common">Western balsam poplar</name>
    <name type="synonym">Populus balsamifera subsp. trichocarpa</name>
    <dbReference type="NCBI Taxonomy" id="3694"/>
    <lineage>
        <taxon>Eukaryota</taxon>
        <taxon>Viridiplantae</taxon>
        <taxon>Streptophyta</taxon>
        <taxon>Embryophyta</taxon>
        <taxon>Tracheophyta</taxon>
        <taxon>Spermatophyta</taxon>
        <taxon>Magnoliopsida</taxon>
        <taxon>eudicotyledons</taxon>
        <taxon>Gunneridae</taxon>
        <taxon>Pentapetalae</taxon>
        <taxon>rosids</taxon>
        <taxon>fabids</taxon>
        <taxon>Malpighiales</taxon>
        <taxon>Salicaceae</taxon>
        <taxon>Saliceae</taxon>
        <taxon>Populus</taxon>
    </lineage>
</organism>
<accession>A0ACC0SVM4</accession>
<proteinExistence type="predicted"/>
<evidence type="ECO:0000313" key="1">
    <source>
        <dbReference type="EMBL" id="KAI9393292.1"/>
    </source>
</evidence>
<reference evidence="1 2" key="1">
    <citation type="journal article" date="2006" name="Science">
        <title>The genome of black cottonwood, Populus trichocarpa (Torr. &amp; Gray).</title>
        <authorList>
            <person name="Tuskan G.A."/>
            <person name="Difazio S."/>
            <person name="Jansson S."/>
            <person name="Bohlmann J."/>
            <person name="Grigoriev I."/>
            <person name="Hellsten U."/>
            <person name="Putnam N."/>
            <person name="Ralph S."/>
            <person name="Rombauts S."/>
            <person name="Salamov A."/>
            <person name="Schein J."/>
            <person name="Sterck L."/>
            <person name="Aerts A."/>
            <person name="Bhalerao R.R."/>
            <person name="Bhalerao R.P."/>
            <person name="Blaudez D."/>
            <person name="Boerjan W."/>
            <person name="Brun A."/>
            <person name="Brunner A."/>
            <person name="Busov V."/>
            <person name="Campbell M."/>
            <person name="Carlson J."/>
            <person name="Chalot M."/>
            <person name="Chapman J."/>
            <person name="Chen G.L."/>
            <person name="Cooper D."/>
            <person name="Coutinho P.M."/>
            <person name="Couturier J."/>
            <person name="Covert S."/>
            <person name="Cronk Q."/>
            <person name="Cunningham R."/>
            <person name="Davis J."/>
            <person name="Degroeve S."/>
            <person name="Dejardin A."/>
            <person name="Depamphilis C."/>
            <person name="Detter J."/>
            <person name="Dirks B."/>
            <person name="Dubchak I."/>
            <person name="Duplessis S."/>
            <person name="Ehlting J."/>
            <person name="Ellis B."/>
            <person name="Gendler K."/>
            <person name="Goodstein D."/>
            <person name="Gribskov M."/>
            <person name="Grimwood J."/>
            <person name="Groover A."/>
            <person name="Gunter L."/>
            <person name="Hamberger B."/>
            <person name="Heinze B."/>
            <person name="Helariutta Y."/>
            <person name="Henrissat B."/>
            <person name="Holligan D."/>
            <person name="Holt R."/>
            <person name="Huang W."/>
            <person name="Islam-Faridi N."/>
            <person name="Jones S."/>
            <person name="Jones-Rhoades M."/>
            <person name="Jorgensen R."/>
            <person name="Joshi C."/>
            <person name="Kangasjarvi J."/>
            <person name="Karlsson J."/>
            <person name="Kelleher C."/>
            <person name="Kirkpatrick R."/>
            <person name="Kirst M."/>
            <person name="Kohler A."/>
            <person name="Kalluri U."/>
            <person name="Larimer F."/>
            <person name="Leebens-Mack J."/>
            <person name="Leple J.C."/>
            <person name="Locascio P."/>
            <person name="Lou Y."/>
            <person name="Lucas S."/>
            <person name="Martin F."/>
            <person name="Montanini B."/>
            <person name="Napoli C."/>
            <person name="Nelson D.R."/>
            <person name="Nelson C."/>
            <person name="Nieminen K."/>
            <person name="Nilsson O."/>
            <person name="Pereda V."/>
            <person name="Peter G."/>
            <person name="Philippe R."/>
            <person name="Pilate G."/>
            <person name="Poliakov A."/>
            <person name="Razumovskaya J."/>
            <person name="Richardson P."/>
            <person name="Rinaldi C."/>
            <person name="Ritland K."/>
            <person name="Rouze P."/>
            <person name="Ryaboy D."/>
            <person name="Schmutz J."/>
            <person name="Schrader J."/>
            <person name="Segerman B."/>
            <person name="Shin H."/>
            <person name="Siddiqui A."/>
            <person name="Sterky F."/>
            <person name="Terry A."/>
            <person name="Tsai C.J."/>
            <person name="Uberbacher E."/>
            <person name="Unneberg P."/>
            <person name="Vahala J."/>
            <person name="Wall K."/>
            <person name="Wessler S."/>
            <person name="Yang G."/>
            <person name="Yin T."/>
            <person name="Douglas C."/>
            <person name="Marra M."/>
            <person name="Sandberg G."/>
            <person name="Van de Peer Y."/>
            <person name="Rokhsar D."/>
        </authorList>
    </citation>
    <scope>NUCLEOTIDE SEQUENCE [LARGE SCALE GENOMIC DNA]</scope>
    <source>
        <strain evidence="2">cv. Nisqually</strain>
    </source>
</reference>
<keyword evidence="2" id="KW-1185">Reference proteome</keyword>
<gene>
    <name evidence="1" type="ORF">POPTR_006G208251v4</name>
</gene>
<sequence length="354" mass="40876">MLKYRGVFRLSSSTIGLQPTRNQKHQLLYSPLIIKRELVCATSFLIVFDLFGPFDPLSVFRFGFLSQILSSNEKSSRLACDYSHGRWVRDESNKNQSYTESCPFLDPGFRCVSKWKKVSELAMAARRVCELLERSRNGGIVFAGDFVGRNQWEPFLCMLAQGVSNKSSIHEEYGNPMTKHTRAPFLPDHLHWFSKKWEGADVLVVSTGHWGYYFEDKGKVTVSLNVMEAFKKSLQTPKLWIENLNPERTRVFWLLSSTLQWDEGGRCDMDRQPLTNYTMLEPEPVHNQIISTVIKEMDYGDRKFSYDGHPSRHREPGTPVDTPQDCSHWCLPGIPDIWNEILYANLLSMGFRTK</sequence>
<name>A0ACC0SVM4_POPTR</name>
<protein>
    <submittedName>
        <fullName evidence="1">Uncharacterized protein</fullName>
    </submittedName>
</protein>
<evidence type="ECO:0000313" key="2">
    <source>
        <dbReference type="Proteomes" id="UP000006729"/>
    </source>
</evidence>